<comment type="caution">
    <text evidence="7">The sequence shown here is derived from an EMBL/GenBank/DDBJ whole genome shotgun (WGS) entry which is preliminary data.</text>
</comment>
<evidence type="ECO:0000256" key="4">
    <source>
        <dbReference type="PROSITE-ProRule" id="PRU00175"/>
    </source>
</evidence>
<organism evidence="7 8">
    <name type="scientific">Chaetoceros tenuissimus</name>
    <dbReference type="NCBI Taxonomy" id="426638"/>
    <lineage>
        <taxon>Eukaryota</taxon>
        <taxon>Sar</taxon>
        <taxon>Stramenopiles</taxon>
        <taxon>Ochrophyta</taxon>
        <taxon>Bacillariophyta</taxon>
        <taxon>Coscinodiscophyceae</taxon>
        <taxon>Chaetocerotophycidae</taxon>
        <taxon>Chaetocerotales</taxon>
        <taxon>Chaetocerotaceae</taxon>
        <taxon>Chaetoceros</taxon>
    </lineage>
</organism>
<dbReference type="InterPro" id="IPR001841">
    <property type="entry name" value="Znf_RING"/>
</dbReference>
<sequence>MTSRPQPISGSIGERIRVILGKDGDEWLLLLNKDNGERKWQTQNWSNIPFAVAKQLNNCIKKDRKVTIVDFNGNGAWYINAEKHDGSGGHAWWGGTNASNEIKQLTNKACSKQVYFGTTDYNNDTDTYVLISGNNGYQQSCSLNQSLVDRMKSCNNRGGTIHFIRLFHDNEYVVKDDNGREWIVDGPLDDELRNTSGEVHDVAKARDGSWIVIRDNRFIASQGVSNELRNTLTEFYNEQRRYNSERDAEIRQYDAEQSRLAQEARERAQQEARLQREREERERREREEKEAEEARKRAIEAEKARKEAAEKEKLKRATLLEEALIKRVTDEANDIVDAERNIEKRKQSLKQSLEMIPESARPKISTECENLSKNVCVVCQHEDASMVIVPCGHACLCGECSMSVINNSKQCPLCRAAIREIIRIYFGNK</sequence>
<evidence type="ECO:0000259" key="6">
    <source>
        <dbReference type="PROSITE" id="PS50089"/>
    </source>
</evidence>
<evidence type="ECO:0000256" key="1">
    <source>
        <dbReference type="ARBA" id="ARBA00022723"/>
    </source>
</evidence>
<keyword evidence="8" id="KW-1185">Reference proteome</keyword>
<dbReference type="GO" id="GO:0008270">
    <property type="term" value="F:zinc ion binding"/>
    <property type="evidence" value="ECO:0007669"/>
    <property type="project" value="UniProtKB-KW"/>
</dbReference>
<evidence type="ECO:0000313" key="7">
    <source>
        <dbReference type="EMBL" id="GFH43913.1"/>
    </source>
</evidence>
<evidence type="ECO:0000313" key="8">
    <source>
        <dbReference type="Proteomes" id="UP001054902"/>
    </source>
</evidence>
<dbReference type="Proteomes" id="UP001054902">
    <property type="component" value="Unassembled WGS sequence"/>
</dbReference>
<dbReference type="EMBL" id="BLLK01000019">
    <property type="protein sequence ID" value="GFH43913.1"/>
    <property type="molecule type" value="Genomic_DNA"/>
</dbReference>
<dbReference type="Pfam" id="PF13920">
    <property type="entry name" value="zf-C3HC4_3"/>
    <property type="match status" value="1"/>
</dbReference>
<gene>
    <name evidence="7" type="ORF">CTEN210_00387</name>
</gene>
<keyword evidence="2 4" id="KW-0863">Zinc-finger</keyword>
<evidence type="ECO:0000256" key="2">
    <source>
        <dbReference type="ARBA" id="ARBA00022771"/>
    </source>
</evidence>
<feature type="region of interest" description="Disordered" evidence="5">
    <location>
        <begin position="257"/>
        <end position="294"/>
    </location>
</feature>
<protein>
    <recommendedName>
        <fullName evidence="6">RING-type domain-containing protein</fullName>
    </recommendedName>
</protein>
<dbReference type="PROSITE" id="PS50089">
    <property type="entry name" value="ZF_RING_2"/>
    <property type="match status" value="1"/>
</dbReference>
<dbReference type="AlphaFoldDB" id="A0AAD3CDQ5"/>
<evidence type="ECO:0000256" key="5">
    <source>
        <dbReference type="SAM" id="MobiDB-lite"/>
    </source>
</evidence>
<keyword evidence="3" id="KW-0862">Zinc</keyword>
<keyword evidence="1" id="KW-0479">Metal-binding</keyword>
<proteinExistence type="predicted"/>
<dbReference type="SUPFAM" id="SSF57850">
    <property type="entry name" value="RING/U-box"/>
    <property type="match status" value="1"/>
</dbReference>
<feature type="domain" description="RING-type" evidence="6">
    <location>
        <begin position="376"/>
        <end position="415"/>
    </location>
</feature>
<evidence type="ECO:0000256" key="3">
    <source>
        <dbReference type="ARBA" id="ARBA00022833"/>
    </source>
</evidence>
<name>A0AAD3CDQ5_9STRA</name>
<dbReference type="PANTHER" id="PTHR22696">
    <property type="entry name" value="E3 UBIQUITIN-PROTEIN LIGASE RNF26"/>
    <property type="match status" value="1"/>
</dbReference>
<dbReference type="PANTHER" id="PTHR22696:SF3">
    <property type="entry name" value="CHROMOSOME UNDETERMINED SCAFFOLD_98, WHOLE GENOME SHOTGUN SEQUENCE"/>
    <property type="match status" value="1"/>
</dbReference>
<accession>A0AAD3CDQ5</accession>
<reference evidence="7 8" key="1">
    <citation type="journal article" date="2021" name="Sci. Rep.">
        <title>The genome of the diatom Chaetoceros tenuissimus carries an ancient integrated fragment of an extant virus.</title>
        <authorList>
            <person name="Hongo Y."/>
            <person name="Kimura K."/>
            <person name="Takaki Y."/>
            <person name="Yoshida Y."/>
            <person name="Baba S."/>
            <person name="Kobayashi G."/>
            <person name="Nagasaki K."/>
            <person name="Hano T."/>
            <person name="Tomaru Y."/>
        </authorList>
    </citation>
    <scope>NUCLEOTIDE SEQUENCE [LARGE SCALE GENOMIC DNA]</scope>
    <source>
        <strain evidence="7 8">NIES-3715</strain>
    </source>
</reference>
<dbReference type="Gene3D" id="3.30.40.10">
    <property type="entry name" value="Zinc/RING finger domain, C3HC4 (zinc finger)"/>
    <property type="match status" value="1"/>
</dbReference>
<dbReference type="FunFam" id="1.10.1170.10:FF:000002">
    <property type="entry name" value="Baculoviral IAP repeat containing 7"/>
    <property type="match status" value="1"/>
</dbReference>
<dbReference type="InterPro" id="IPR013083">
    <property type="entry name" value="Znf_RING/FYVE/PHD"/>
</dbReference>